<organism evidence="2">
    <name type="scientific">marine sediment metagenome</name>
    <dbReference type="NCBI Taxonomy" id="412755"/>
    <lineage>
        <taxon>unclassified sequences</taxon>
        <taxon>metagenomes</taxon>
        <taxon>ecological metagenomes</taxon>
    </lineage>
</organism>
<dbReference type="EMBL" id="LAZR01013861">
    <property type="protein sequence ID" value="KKM19997.1"/>
    <property type="molecule type" value="Genomic_DNA"/>
</dbReference>
<protein>
    <recommendedName>
        <fullName evidence="3">AP2/ERF domain-containing protein</fullName>
    </recommendedName>
</protein>
<evidence type="ECO:0008006" key="3">
    <source>
        <dbReference type="Google" id="ProtNLM"/>
    </source>
</evidence>
<gene>
    <name evidence="2" type="ORF">LCGC14_1649970</name>
</gene>
<feature type="compositionally biased region" description="Basic residues" evidence="1">
    <location>
        <begin position="154"/>
        <end position="163"/>
    </location>
</feature>
<dbReference type="AlphaFoldDB" id="A0A0F9HXX3"/>
<evidence type="ECO:0000256" key="1">
    <source>
        <dbReference type="SAM" id="MobiDB-lite"/>
    </source>
</evidence>
<name>A0A0F9HXX3_9ZZZZ</name>
<comment type="caution">
    <text evidence="2">The sequence shown here is derived from an EMBL/GenBank/DDBJ whole genome shotgun (WGS) entry which is preliminary data.</text>
</comment>
<accession>A0A0F9HXX3</accession>
<feature type="region of interest" description="Disordered" evidence="1">
    <location>
        <begin position="141"/>
        <end position="163"/>
    </location>
</feature>
<evidence type="ECO:0000313" key="2">
    <source>
        <dbReference type="EMBL" id="KKM19997.1"/>
    </source>
</evidence>
<proteinExistence type="predicted"/>
<reference evidence="2" key="1">
    <citation type="journal article" date="2015" name="Nature">
        <title>Complex archaea that bridge the gap between prokaryotes and eukaryotes.</title>
        <authorList>
            <person name="Spang A."/>
            <person name="Saw J.H."/>
            <person name="Jorgensen S.L."/>
            <person name="Zaremba-Niedzwiedzka K."/>
            <person name="Martijn J."/>
            <person name="Lind A.E."/>
            <person name="van Eijk R."/>
            <person name="Schleper C."/>
            <person name="Guy L."/>
            <person name="Ettema T.J."/>
        </authorList>
    </citation>
    <scope>NUCLEOTIDE SEQUENCE</scope>
</reference>
<sequence length="163" mass="18600">MTALIYLTGQKFGRLTVIKRAENSLTGLGRWLCQCDCGGQSIVYSQDLRRGTTRSCGCLMRAANFTHRMVDSREYSTWHGMKSRCYNEKVPHYGRYGGRGISVCARWLHSFENFYADMGARPESMSIDRIDNDGNYEPGNCRWATPKEQASNRRPAKRKKVAV</sequence>